<feature type="transmembrane region" description="Helical" evidence="1">
    <location>
        <begin position="82"/>
        <end position="99"/>
    </location>
</feature>
<dbReference type="EMBL" id="JAGIOB010000001">
    <property type="protein sequence ID" value="MBP2415847.1"/>
    <property type="molecule type" value="Genomic_DNA"/>
</dbReference>
<feature type="transmembrane region" description="Helical" evidence="1">
    <location>
        <begin position="105"/>
        <end position="123"/>
    </location>
</feature>
<evidence type="ECO:0000313" key="3">
    <source>
        <dbReference type="Proteomes" id="UP000758168"/>
    </source>
</evidence>
<sequence length="146" mass="15567">MATPSAAPLTGGPARTPVSRQLALLAGTLTGLLSLTGMLRLTAGVFSGTLSRFAVVVVLAAMVPWVVYVAHRARHGRLTARALGVVLGLVVVGFAAVWLSVLGPVLALLCSLAAFAVVWVSDWPQRRPRGEDRFVRIEELQRDEEE</sequence>
<dbReference type="Proteomes" id="UP000758168">
    <property type="component" value="Unassembled WGS sequence"/>
</dbReference>
<feature type="transmembrane region" description="Helical" evidence="1">
    <location>
        <begin position="22"/>
        <end position="43"/>
    </location>
</feature>
<keyword evidence="1" id="KW-1133">Transmembrane helix</keyword>
<evidence type="ECO:0000313" key="2">
    <source>
        <dbReference type="EMBL" id="MBP2415847.1"/>
    </source>
</evidence>
<keyword evidence="1" id="KW-0812">Transmembrane</keyword>
<evidence type="ECO:0000256" key="1">
    <source>
        <dbReference type="SAM" id="Phobius"/>
    </source>
</evidence>
<comment type="caution">
    <text evidence="2">The sequence shown here is derived from an EMBL/GenBank/DDBJ whole genome shotgun (WGS) entry which is preliminary data.</text>
</comment>
<keyword evidence="1" id="KW-0472">Membrane</keyword>
<keyword evidence="3" id="KW-1185">Reference proteome</keyword>
<gene>
    <name evidence="2" type="ORF">JOF54_000769</name>
</gene>
<feature type="transmembrane region" description="Helical" evidence="1">
    <location>
        <begin position="49"/>
        <end position="70"/>
    </location>
</feature>
<dbReference type="RefSeq" id="WP_210053133.1">
    <property type="nucleotide sequence ID" value="NZ_BAAAMH010000021.1"/>
</dbReference>
<organism evidence="2 3">
    <name type="scientific">Microlunatus capsulatus</name>
    <dbReference type="NCBI Taxonomy" id="99117"/>
    <lineage>
        <taxon>Bacteria</taxon>
        <taxon>Bacillati</taxon>
        <taxon>Actinomycetota</taxon>
        <taxon>Actinomycetes</taxon>
        <taxon>Propionibacteriales</taxon>
        <taxon>Propionibacteriaceae</taxon>
        <taxon>Microlunatus</taxon>
    </lineage>
</organism>
<accession>A0ABS4Z467</accession>
<name>A0ABS4Z467_9ACTN</name>
<protein>
    <submittedName>
        <fullName evidence="2">Uncharacterized protein</fullName>
    </submittedName>
</protein>
<proteinExistence type="predicted"/>
<reference evidence="2 3" key="1">
    <citation type="submission" date="2021-03" db="EMBL/GenBank/DDBJ databases">
        <title>Sequencing the genomes of 1000 actinobacteria strains.</title>
        <authorList>
            <person name="Klenk H.-P."/>
        </authorList>
    </citation>
    <scope>NUCLEOTIDE SEQUENCE [LARGE SCALE GENOMIC DNA]</scope>
    <source>
        <strain evidence="2 3">DSM 12936</strain>
    </source>
</reference>